<dbReference type="RefSeq" id="WP_008929945.1">
    <property type="nucleotide sequence ID" value="NZ_AMRJ01000026.1"/>
</dbReference>
<comment type="caution">
    <text evidence="2">The sequence shown here is derived from an EMBL/GenBank/DDBJ whole genome shotgun (WGS) entry which is preliminary data.</text>
</comment>
<feature type="transmembrane region" description="Helical" evidence="1">
    <location>
        <begin position="101"/>
        <end position="121"/>
    </location>
</feature>
<sequence length="215" mass="23114">MDERINPFKKAGIILVVIGILDIGFMAYCISNNMSYSSSFNIFSIIAGIFLIRGGVKTARTVRWLSVFFATAFIGVLLATPITTPLGLLATQIKLSPVTTIGTYLFSIAFVAFLVWVYLQLSSVQSLELISQAGYNVGKPKSAFIAAVVLLAAFGGLMSALMNGESAERAKSLAKEQLGSKFNYKISSITTSGNSGSAIVTAYNSIEIRNVQVQW</sequence>
<keyword evidence="3" id="KW-1185">Reference proteome</keyword>
<name>L0W942_9GAMM</name>
<gene>
    <name evidence="2" type="ORF">A11A3_13875</name>
</gene>
<dbReference type="EMBL" id="AMRJ01000026">
    <property type="protein sequence ID" value="EKF73446.1"/>
    <property type="molecule type" value="Genomic_DNA"/>
</dbReference>
<proteinExistence type="predicted"/>
<evidence type="ECO:0000313" key="2">
    <source>
        <dbReference type="EMBL" id="EKF73446.1"/>
    </source>
</evidence>
<evidence type="ECO:0000313" key="3">
    <source>
        <dbReference type="Proteomes" id="UP000010164"/>
    </source>
</evidence>
<dbReference type="Proteomes" id="UP000010164">
    <property type="component" value="Unassembled WGS sequence"/>
</dbReference>
<dbReference type="eggNOG" id="ENOG5030WR0">
    <property type="taxonomic scope" value="Bacteria"/>
</dbReference>
<accession>L0W942</accession>
<evidence type="ECO:0000256" key="1">
    <source>
        <dbReference type="SAM" id="Phobius"/>
    </source>
</evidence>
<feature type="transmembrane region" description="Helical" evidence="1">
    <location>
        <begin position="34"/>
        <end position="52"/>
    </location>
</feature>
<reference evidence="2 3" key="1">
    <citation type="journal article" date="2012" name="J. Bacteriol.">
        <title>Genome Sequence of the Alkane-Degrading Bacterium Alcanivorax hongdengensis Type Strain A-11-3.</title>
        <authorList>
            <person name="Lai Q."/>
            <person name="Shao Z."/>
        </authorList>
    </citation>
    <scope>NUCLEOTIDE SEQUENCE [LARGE SCALE GENOMIC DNA]</scope>
    <source>
        <strain evidence="2 3">A-11-3</strain>
    </source>
</reference>
<feature type="transmembrane region" description="Helical" evidence="1">
    <location>
        <begin position="142"/>
        <end position="162"/>
    </location>
</feature>
<organism evidence="2 3">
    <name type="scientific">Alcanivorax hongdengensis A-11-3</name>
    <dbReference type="NCBI Taxonomy" id="1177179"/>
    <lineage>
        <taxon>Bacteria</taxon>
        <taxon>Pseudomonadati</taxon>
        <taxon>Pseudomonadota</taxon>
        <taxon>Gammaproteobacteria</taxon>
        <taxon>Oceanospirillales</taxon>
        <taxon>Alcanivoracaceae</taxon>
        <taxon>Alcanivorax</taxon>
    </lineage>
</organism>
<keyword evidence="1" id="KW-0812">Transmembrane</keyword>
<keyword evidence="1" id="KW-1133">Transmembrane helix</keyword>
<feature type="transmembrane region" description="Helical" evidence="1">
    <location>
        <begin position="12"/>
        <end position="28"/>
    </location>
</feature>
<feature type="transmembrane region" description="Helical" evidence="1">
    <location>
        <begin position="64"/>
        <end position="89"/>
    </location>
</feature>
<protein>
    <submittedName>
        <fullName evidence="2">Uncharacterized protein</fullName>
    </submittedName>
</protein>
<dbReference type="AlphaFoldDB" id="L0W942"/>
<dbReference type="OrthoDB" id="7062323at2"/>
<keyword evidence="1" id="KW-0472">Membrane</keyword>